<accession>A0A813AFI3</accession>
<gene>
    <name evidence="1" type="primary">Hid1</name>
    <name evidence="1" type="ORF">SNEC2469_LOCUS27472</name>
</gene>
<organism evidence="1 2">
    <name type="scientific">Symbiodinium necroappetens</name>
    <dbReference type="NCBI Taxonomy" id="1628268"/>
    <lineage>
        <taxon>Eukaryota</taxon>
        <taxon>Sar</taxon>
        <taxon>Alveolata</taxon>
        <taxon>Dinophyceae</taxon>
        <taxon>Suessiales</taxon>
        <taxon>Symbiodiniaceae</taxon>
        <taxon>Symbiodinium</taxon>
    </lineage>
</organism>
<dbReference type="Proteomes" id="UP000601435">
    <property type="component" value="Unassembled WGS sequence"/>
</dbReference>
<sequence>MCHQSTVTLKHYFSRTESVRSTVSTASRCCWKDRLVRPTRRLNEDLYIQDLRHLWRNVLTAMRHLQVEDVILFPFGMGAFLRHLNLNDDRYEDASSMRRLKRRIADELMHAIVDICSPKSKAAPKASAPFETRVHLCLVCVNPESVDNHNCFVEAAAARAKGCPELKEILQLRRNVDSLQLAHELAKKSGSGKLKVALLNGANRKLCGNHWFQSGARYAIDENLHRRSASLSRASLLVNFDTEPRPRRATQLQETVKFFSGTVVDLAKKMEPDKVSAVQNQDLELAVLPACSQICRDLAFANRR</sequence>
<evidence type="ECO:0000313" key="1">
    <source>
        <dbReference type="EMBL" id="CAE7863817.1"/>
    </source>
</evidence>
<dbReference type="AlphaFoldDB" id="A0A813AFI3"/>
<keyword evidence="2" id="KW-1185">Reference proteome</keyword>
<name>A0A813AFI3_9DINO</name>
<dbReference type="OrthoDB" id="441554at2759"/>
<reference evidence="1" key="1">
    <citation type="submission" date="2021-02" db="EMBL/GenBank/DDBJ databases">
        <authorList>
            <person name="Dougan E. K."/>
            <person name="Rhodes N."/>
            <person name="Thang M."/>
            <person name="Chan C."/>
        </authorList>
    </citation>
    <scope>NUCLEOTIDE SEQUENCE</scope>
</reference>
<protein>
    <submittedName>
        <fullName evidence="1">Hid1 protein</fullName>
    </submittedName>
</protein>
<dbReference type="EMBL" id="CAJNJA010057918">
    <property type="protein sequence ID" value="CAE7863817.1"/>
    <property type="molecule type" value="Genomic_DNA"/>
</dbReference>
<comment type="caution">
    <text evidence="1">The sequence shown here is derived from an EMBL/GenBank/DDBJ whole genome shotgun (WGS) entry which is preliminary data.</text>
</comment>
<proteinExistence type="predicted"/>
<evidence type="ECO:0000313" key="2">
    <source>
        <dbReference type="Proteomes" id="UP000601435"/>
    </source>
</evidence>